<sequence length="237" mass="27111">MFAKSQLACNSIHTDFEITENETVVIQGNYEYFSQLAPDGRNILVVKPPEISYNTDDFRVDFDFSFNLIDNQTKCNYPIFPGSKCMIFGSTAAFVAVTIHTSNNTWYQEIADALVIDGGNINRYNGEYIELKNKDNANVTAWPLSPPAYLKQISKCIRYSTLPDIIDVQPKCNDLISDTIIFDMQNNKEMLAAFNVRYKIDNYLTANVSIKWLTNYFDPNTTTLFFKLNDNLYNVNS</sequence>
<protein>
    <submittedName>
        <fullName evidence="2">Uncharacterized protein</fullName>
    </submittedName>
</protein>
<dbReference type="WBParaSite" id="ES5_v2.g26589.t1">
    <property type="protein sequence ID" value="ES5_v2.g26589.t1"/>
    <property type="gene ID" value="ES5_v2.g26589"/>
</dbReference>
<reference evidence="2" key="1">
    <citation type="submission" date="2022-11" db="UniProtKB">
        <authorList>
            <consortium name="WormBaseParasite"/>
        </authorList>
    </citation>
    <scope>IDENTIFICATION</scope>
</reference>
<evidence type="ECO:0000313" key="2">
    <source>
        <dbReference type="WBParaSite" id="ES5_v2.g26589.t1"/>
    </source>
</evidence>
<proteinExistence type="predicted"/>
<organism evidence="1 2">
    <name type="scientific">Panagrolaimus sp. ES5</name>
    <dbReference type="NCBI Taxonomy" id="591445"/>
    <lineage>
        <taxon>Eukaryota</taxon>
        <taxon>Metazoa</taxon>
        <taxon>Ecdysozoa</taxon>
        <taxon>Nematoda</taxon>
        <taxon>Chromadorea</taxon>
        <taxon>Rhabditida</taxon>
        <taxon>Tylenchina</taxon>
        <taxon>Panagrolaimomorpha</taxon>
        <taxon>Panagrolaimoidea</taxon>
        <taxon>Panagrolaimidae</taxon>
        <taxon>Panagrolaimus</taxon>
    </lineage>
</organism>
<evidence type="ECO:0000313" key="1">
    <source>
        <dbReference type="Proteomes" id="UP000887579"/>
    </source>
</evidence>
<name>A0AC34GA10_9BILA</name>
<accession>A0AC34GA10</accession>
<dbReference type="Proteomes" id="UP000887579">
    <property type="component" value="Unplaced"/>
</dbReference>